<keyword evidence="2" id="KW-1185">Reference proteome</keyword>
<accession>A0A3Q0J9L0</accession>
<dbReference type="SUPFAM" id="SSF53383">
    <property type="entry name" value="PLP-dependent transferases"/>
    <property type="match status" value="1"/>
</dbReference>
<dbReference type="InterPro" id="IPR015422">
    <property type="entry name" value="PyrdxlP-dep_Trfase_small"/>
</dbReference>
<dbReference type="PANTHER" id="PTHR45688:SF13">
    <property type="entry name" value="ALANINE--GLYOXYLATE AMINOTRANSFERASE 2-LIKE"/>
    <property type="match status" value="1"/>
</dbReference>
<dbReference type="GO" id="GO:0005739">
    <property type="term" value="C:mitochondrion"/>
    <property type="evidence" value="ECO:0007669"/>
    <property type="project" value="TreeGrafter"/>
</dbReference>
<dbReference type="PANTHER" id="PTHR45688">
    <property type="match status" value="1"/>
</dbReference>
<dbReference type="InterPro" id="IPR015424">
    <property type="entry name" value="PyrdxlP-dep_Trfase"/>
</dbReference>
<protein>
    <submittedName>
        <fullName evidence="3">Alanine--glyoxylate aminotransferase 2-like</fullName>
    </submittedName>
</protein>
<organism evidence="2 3">
    <name type="scientific">Diaphorina citri</name>
    <name type="common">Asian citrus psyllid</name>
    <dbReference type="NCBI Taxonomy" id="121845"/>
    <lineage>
        <taxon>Eukaryota</taxon>
        <taxon>Metazoa</taxon>
        <taxon>Ecdysozoa</taxon>
        <taxon>Arthropoda</taxon>
        <taxon>Hexapoda</taxon>
        <taxon>Insecta</taxon>
        <taxon>Pterygota</taxon>
        <taxon>Neoptera</taxon>
        <taxon>Paraneoptera</taxon>
        <taxon>Hemiptera</taxon>
        <taxon>Sternorrhyncha</taxon>
        <taxon>Psylloidea</taxon>
        <taxon>Psyllidae</taxon>
        <taxon>Diaphorininae</taxon>
        <taxon>Diaphorina</taxon>
    </lineage>
</organism>
<dbReference type="Proteomes" id="UP000079169">
    <property type="component" value="Unplaced"/>
</dbReference>
<dbReference type="GeneID" id="113470722"/>
<evidence type="ECO:0000256" key="1">
    <source>
        <dbReference type="ARBA" id="ARBA00008954"/>
    </source>
</evidence>
<dbReference type="AlphaFoldDB" id="A0A3Q0J9L0"/>
<evidence type="ECO:0000313" key="2">
    <source>
        <dbReference type="Proteomes" id="UP000079169"/>
    </source>
</evidence>
<dbReference type="KEGG" id="dci:113470722"/>
<dbReference type="STRING" id="121845.A0A3Q0J9L0"/>
<comment type="similarity">
    <text evidence="1">Belongs to the class-III pyridoxal-phosphate-dependent aminotransferase family.</text>
</comment>
<dbReference type="RefSeq" id="XP_026685182.1">
    <property type="nucleotide sequence ID" value="XM_026829381.1"/>
</dbReference>
<proteinExistence type="inferred from homology"/>
<gene>
    <name evidence="3" type="primary">LOC113470722</name>
</gene>
<dbReference type="PaxDb" id="121845-A0A3Q0J9L0"/>
<evidence type="ECO:0000313" key="3">
    <source>
        <dbReference type="RefSeq" id="XP_026685182.1"/>
    </source>
</evidence>
<name>A0A3Q0J9L0_DIACI</name>
<dbReference type="Gene3D" id="3.90.1150.10">
    <property type="entry name" value="Aspartate Aminotransferase, domain 1"/>
    <property type="match status" value="1"/>
</dbReference>
<sequence length="65" mass="7588">MSLGEIQQLSKKETIRLRKRHVGESCKLFFRSDPLKIIRAEGQYMYDEEGKKYLDCINNVAHGKS</sequence>
<reference evidence="3" key="1">
    <citation type="submission" date="2025-08" db="UniProtKB">
        <authorList>
            <consortium name="RefSeq"/>
        </authorList>
    </citation>
    <scope>IDENTIFICATION</scope>
</reference>